<dbReference type="InterPro" id="IPR036188">
    <property type="entry name" value="FAD/NAD-bd_sf"/>
</dbReference>
<dbReference type="HOGENOM" id="CLU_053670_1_0_7"/>
<dbReference type="Gene3D" id="3.50.50.60">
    <property type="entry name" value="FAD/NAD(P)-binding domain"/>
    <property type="match status" value="1"/>
</dbReference>
<dbReference type="Pfam" id="PF01494">
    <property type="entry name" value="FAD_binding_3"/>
    <property type="match status" value="1"/>
</dbReference>
<dbReference type="SUPFAM" id="SSF51905">
    <property type="entry name" value="FAD/NAD(P)-binding domain"/>
    <property type="match status" value="1"/>
</dbReference>
<evidence type="ECO:0000259" key="1">
    <source>
        <dbReference type="Pfam" id="PF01494"/>
    </source>
</evidence>
<evidence type="ECO:0000313" key="3">
    <source>
        <dbReference type="Proteomes" id="UP000007089"/>
    </source>
</evidence>
<dbReference type="RefSeq" id="WP_012631829.1">
    <property type="nucleotide sequence ID" value="NC_011891.1"/>
</dbReference>
<dbReference type="PANTHER" id="PTHR42685:SF19">
    <property type="entry name" value="POSSIBLE OXIDOREDUCTASE"/>
    <property type="match status" value="1"/>
</dbReference>
<sequence>MRLRDAVVVGGGPAGLAFAAAAAARGLDVLVLERRRGPVDKACGEGILPAGVAALERLGLRARLGPAQARPLRELRWVDASGAAARLVLPGPGGLGVRRLALEAALRARAREAGAELQEGAEVTEHRVLADRVRIAVAGGAAAEGRVLVAADGLGSPTRRRAGLERPVRAPERFGVRRHVDVPDAGDAVEVHFGDGVEAYVTPVGPRQVGVAFLFERGAARSFEALLGRFPALAARLEGAAFASPARGAGPLARAARARVADRLVLLGDAAGYLDAVTGEGLSLAFGCALDLAALLPGALARGATARDLGAYEAAWRRRYGPYARWTRLVLALARHPAVRRRVIALAAAAPRPFERAVAAAVG</sequence>
<accession>B8JAW5</accession>
<dbReference type="InterPro" id="IPR050407">
    <property type="entry name" value="Geranylgeranyl_reductase"/>
</dbReference>
<dbReference type="Proteomes" id="UP000007089">
    <property type="component" value="Chromosome"/>
</dbReference>
<evidence type="ECO:0000313" key="2">
    <source>
        <dbReference type="EMBL" id="ACL63776.1"/>
    </source>
</evidence>
<proteinExistence type="predicted"/>
<dbReference type="PRINTS" id="PR00420">
    <property type="entry name" value="RNGMNOXGNASE"/>
</dbReference>
<dbReference type="EMBL" id="CP001359">
    <property type="protein sequence ID" value="ACL63776.1"/>
    <property type="molecule type" value="Genomic_DNA"/>
</dbReference>
<keyword evidence="2" id="KW-0560">Oxidoreductase</keyword>
<keyword evidence="3" id="KW-1185">Reference proteome</keyword>
<gene>
    <name evidence="2" type="ordered locus">A2cp1_0419</name>
</gene>
<dbReference type="GO" id="GO:0004497">
    <property type="term" value="F:monooxygenase activity"/>
    <property type="evidence" value="ECO:0007669"/>
    <property type="project" value="UniProtKB-KW"/>
</dbReference>
<feature type="domain" description="FAD-binding" evidence="1">
    <location>
        <begin position="5"/>
        <end position="315"/>
    </location>
</feature>
<dbReference type="GO" id="GO:0071949">
    <property type="term" value="F:FAD binding"/>
    <property type="evidence" value="ECO:0007669"/>
    <property type="project" value="InterPro"/>
</dbReference>
<dbReference type="InterPro" id="IPR002938">
    <property type="entry name" value="FAD-bd"/>
</dbReference>
<reference evidence="2" key="1">
    <citation type="submission" date="2009-01" db="EMBL/GenBank/DDBJ databases">
        <title>Complete sequence of Anaeromyxobacter dehalogenans 2CP-1.</title>
        <authorList>
            <consortium name="US DOE Joint Genome Institute"/>
            <person name="Lucas S."/>
            <person name="Copeland A."/>
            <person name="Lapidus A."/>
            <person name="Glavina del Rio T."/>
            <person name="Dalin E."/>
            <person name="Tice H."/>
            <person name="Bruce D."/>
            <person name="Goodwin L."/>
            <person name="Pitluck S."/>
            <person name="Saunders E."/>
            <person name="Brettin T."/>
            <person name="Detter J.C."/>
            <person name="Han C."/>
            <person name="Larimer F."/>
            <person name="Land M."/>
            <person name="Hauser L."/>
            <person name="Kyrpides N."/>
            <person name="Ovchinnikova G."/>
            <person name="Beliaev A.S."/>
            <person name="Richardson P."/>
        </authorList>
    </citation>
    <scope>NUCLEOTIDE SEQUENCE</scope>
    <source>
        <strain evidence="2">2CP-1</strain>
    </source>
</reference>
<dbReference type="KEGG" id="acp:A2cp1_0419"/>
<dbReference type="AlphaFoldDB" id="B8JAW5"/>
<name>B8JAW5_ANAD2</name>
<keyword evidence="2" id="KW-0503">Monooxygenase</keyword>
<dbReference type="PANTHER" id="PTHR42685">
    <property type="entry name" value="GERANYLGERANYL DIPHOSPHATE REDUCTASE"/>
    <property type="match status" value="1"/>
</dbReference>
<protein>
    <submittedName>
        <fullName evidence="2">Monooxygenase FAD-binding</fullName>
    </submittedName>
</protein>
<organism evidence="2 3">
    <name type="scientific">Anaeromyxobacter dehalogenans (strain ATCC BAA-258 / DSM 21875 / 2CP-1)</name>
    <dbReference type="NCBI Taxonomy" id="455488"/>
    <lineage>
        <taxon>Bacteria</taxon>
        <taxon>Pseudomonadati</taxon>
        <taxon>Myxococcota</taxon>
        <taxon>Myxococcia</taxon>
        <taxon>Myxococcales</taxon>
        <taxon>Cystobacterineae</taxon>
        <taxon>Anaeromyxobacteraceae</taxon>
        <taxon>Anaeromyxobacter</taxon>
    </lineage>
</organism>